<feature type="chain" id="PRO_5007585307" description="MROH2B-like HEAT-repeats domain-containing protein" evidence="1">
    <location>
        <begin position="21"/>
        <end position="312"/>
    </location>
</feature>
<evidence type="ECO:0000256" key="1">
    <source>
        <dbReference type="SAM" id="SignalP"/>
    </source>
</evidence>
<dbReference type="Pfam" id="PF23210">
    <property type="entry name" value="HEAT_Maestro_2"/>
    <property type="match status" value="1"/>
</dbReference>
<keyword evidence="1" id="KW-0732">Signal</keyword>
<proteinExistence type="predicted"/>
<dbReference type="InterPro" id="IPR055408">
    <property type="entry name" value="HEAT_MROH2B-like"/>
</dbReference>
<dbReference type="EMBL" id="AKHW03005669">
    <property type="protein sequence ID" value="KYO25774.1"/>
    <property type="molecule type" value="Genomic_DNA"/>
</dbReference>
<evidence type="ECO:0000313" key="3">
    <source>
        <dbReference type="EMBL" id="KYO25774.1"/>
    </source>
</evidence>
<gene>
    <name evidence="3" type="ORF">Y1Q_0023590</name>
</gene>
<organism evidence="3 4">
    <name type="scientific">Alligator mississippiensis</name>
    <name type="common">American alligator</name>
    <dbReference type="NCBI Taxonomy" id="8496"/>
    <lineage>
        <taxon>Eukaryota</taxon>
        <taxon>Metazoa</taxon>
        <taxon>Chordata</taxon>
        <taxon>Craniata</taxon>
        <taxon>Vertebrata</taxon>
        <taxon>Euteleostomi</taxon>
        <taxon>Archelosauria</taxon>
        <taxon>Archosauria</taxon>
        <taxon>Crocodylia</taxon>
        <taxon>Alligatoridae</taxon>
        <taxon>Alligatorinae</taxon>
        <taxon>Alligator</taxon>
    </lineage>
</organism>
<evidence type="ECO:0000259" key="2">
    <source>
        <dbReference type="Pfam" id="PF23210"/>
    </source>
</evidence>
<sequence length="312" mass="34693">MRGIAILFLISSHLLQQYEGGLDNLHVTMSLGQILEVAYDFQVPLLNGKLKSICFALHTQVCDIAQLPRSENQVKVFYCLHLLVQEMSKKKCELVKAMRCTLGDLSTEVKKAILHFSRTLLNVQGLDDVAWDLVAYIFKQFSLSSSQLKSKNHSSQDAEEEQSIRATYVEILENLDVSISGMSQVGDQLLLLHYQLGNPCRALLLLGIITPKFIGQVLQWVTSTTENLRVTGTAFISQLICDPTIKEQKLLKPVIHGSQRTGQYTLWCPGAGIIMEYATPGSAKWIDVTHLLSCLNAQSHPVGNGSSWEGFC</sequence>
<comment type="caution">
    <text evidence="3">The sequence shown here is derived from an EMBL/GenBank/DDBJ whole genome shotgun (WGS) entry which is preliminary data.</text>
</comment>
<reference evidence="3 4" key="1">
    <citation type="journal article" date="2012" name="Genome Biol.">
        <title>Sequencing three crocodilian genomes to illuminate the evolution of archosaurs and amniotes.</title>
        <authorList>
            <person name="St John J.A."/>
            <person name="Braun E.L."/>
            <person name="Isberg S.R."/>
            <person name="Miles L.G."/>
            <person name="Chong A.Y."/>
            <person name="Gongora J."/>
            <person name="Dalzell P."/>
            <person name="Moran C."/>
            <person name="Bed'hom B."/>
            <person name="Abzhanov A."/>
            <person name="Burgess S.C."/>
            <person name="Cooksey A.M."/>
            <person name="Castoe T.A."/>
            <person name="Crawford N.G."/>
            <person name="Densmore L.D."/>
            <person name="Drew J.C."/>
            <person name="Edwards S.V."/>
            <person name="Faircloth B.C."/>
            <person name="Fujita M.K."/>
            <person name="Greenwold M.J."/>
            <person name="Hoffmann F.G."/>
            <person name="Howard J.M."/>
            <person name="Iguchi T."/>
            <person name="Janes D.E."/>
            <person name="Khan S.Y."/>
            <person name="Kohno S."/>
            <person name="de Koning A.J."/>
            <person name="Lance S.L."/>
            <person name="McCarthy F.M."/>
            <person name="McCormack J.E."/>
            <person name="Merchant M.E."/>
            <person name="Peterson D.G."/>
            <person name="Pollock D.D."/>
            <person name="Pourmand N."/>
            <person name="Raney B.J."/>
            <person name="Roessler K.A."/>
            <person name="Sanford J.R."/>
            <person name="Sawyer R.H."/>
            <person name="Schmidt C.J."/>
            <person name="Triplett E.W."/>
            <person name="Tuberville T.D."/>
            <person name="Venegas-Anaya M."/>
            <person name="Howard J.T."/>
            <person name="Jarvis E.D."/>
            <person name="Guillette L.J.Jr."/>
            <person name="Glenn T.C."/>
            <person name="Green R.E."/>
            <person name="Ray D.A."/>
        </authorList>
    </citation>
    <scope>NUCLEOTIDE SEQUENCE [LARGE SCALE GENOMIC DNA]</scope>
    <source>
        <strain evidence="3">KSC_2009_1</strain>
    </source>
</reference>
<protein>
    <recommendedName>
        <fullName evidence="2">MROH2B-like HEAT-repeats domain-containing protein</fullName>
    </recommendedName>
</protein>
<feature type="domain" description="MROH2B-like HEAT-repeats" evidence="2">
    <location>
        <begin position="13"/>
        <end position="86"/>
    </location>
</feature>
<evidence type="ECO:0000313" key="4">
    <source>
        <dbReference type="Proteomes" id="UP000050525"/>
    </source>
</evidence>
<accession>A0A151MMM7</accession>
<dbReference type="AlphaFoldDB" id="A0A151MMM7"/>
<feature type="signal peptide" evidence="1">
    <location>
        <begin position="1"/>
        <end position="20"/>
    </location>
</feature>
<name>A0A151MMM7_ALLMI</name>
<dbReference type="Proteomes" id="UP000050525">
    <property type="component" value="Unassembled WGS sequence"/>
</dbReference>
<keyword evidence="4" id="KW-1185">Reference proteome</keyword>